<evidence type="ECO:0000256" key="8">
    <source>
        <dbReference type="ARBA" id="ARBA00023170"/>
    </source>
</evidence>
<comment type="similarity">
    <text evidence="2">Belongs to the G-protein coupled receptor 2 family.</text>
</comment>
<dbReference type="PROSITE" id="PS00649">
    <property type="entry name" value="G_PROTEIN_RECEP_F2_1"/>
    <property type="match status" value="1"/>
</dbReference>
<accession>A0A914D804</accession>
<keyword evidence="7 11" id="KW-0472">Membrane</keyword>
<protein>
    <submittedName>
        <fullName evidence="15">Uncharacterized protein</fullName>
    </submittedName>
</protein>
<feature type="transmembrane region" description="Helical" evidence="11">
    <location>
        <begin position="233"/>
        <end position="257"/>
    </location>
</feature>
<evidence type="ECO:0000256" key="6">
    <source>
        <dbReference type="ARBA" id="ARBA00023040"/>
    </source>
</evidence>
<reference evidence="15" key="1">
    <citation type="submission" date="2022-11" db="UniProtKB">
        <authorList>
            <consortium name="WormBaseParasite"/>
        </authorList>
    </citation>
    <scope>IDENTIFICATION</scope>
</reference>
<dbReference type="Proteomes" id="UP000887540">
    <property type="component" value="Unplaced"/>
</dbReference>
<keyword evidence="3" id="KW-1003">Cell membrane</keyword>
<evidence type="ECO:0000256" key="7">
    <source>
        <dbReference type="ARBA" id="ARBA00023136"/>
    </source>
</evidence>
<keyword evidence="9" id="KW-0325">Glycoprotein</keyword>
<dbReference type="SUPFAM" id="SSF81321">
    <property type="entry name" value="Family A G protein-coupled receptor-like"/>
    <property type="match status" value="1"/>
</dbReference>
<dbReference type="GO" id="GO:0008528">
    <property type="term" value="F:G protein-coupled peptide receptor activity"/>
    <property type="evidence" value="ECO:0007669"/>
    <property type="project" value="TreeGrafter"/>
</dbReference>
<keyword evidence="6" id="KW-0297">G-protein coupled receptor</keyword>
<dbReference type="PROSITE" id="PS50227">
    <property type="entry name" value="G_PROTEIN_RECEP_F2_3"/>
    <property type="match status" value="1"/>
</dbReference>
<evidence type="ECO:0000256" key="4">
    <source>
        <dbReference type="ARBA" id="ARBA00022692"/>
    </source>
</evidence>
<comment type="subcellular location">
    <subcellularLocation>
        <location evidence="1">Cell membrane</location>
        <topology evidence="1">Multi-pass membrane protein</topology>
    </subcellularLocation>
</comment>
<dbReference type="InterPro" id="IPR000832">
    <property type="entry name" value="GPCR_2_secretin-like"/>
</dbReference>
<keyword evidence="10" id="KW-0807">Transducer</keyword>
<evidence type="ECO:0000256" key="9">
    <source>
        <dbReference type="ARBA" id="ARBA00023180"/>
    </source>
</evidence>
<keyword evidence="14" id="KW-1185">Reference proteome</keyword>
<evidence type="ECO:0000256" key="5">
    <source>
        <dbReference type="ARBA" id="ARBA00022989"/>
    </source>
</evidence>
<dbReference type="Gene3D" id="1.20.1070.10">
    <property type="entry name" value="Rhodopsin 7-helix transmembrane proteins"/>
    <property type="match status" value="1"/>
</dbReference>
<feature type="transmembrane region" description="Helical" evidence="11">
    <location>
        <begin position="156"/>
        <end position="175"/>
    </location>
</feature>
<evidence type="ECO:0000259" key="13">
    <source>
        <dbReference type="PROSITE" id="PS50261"/>
    </source>
</evidence>
<dbReference type="Gene3D" id="4.10.1240.10">
    <property type="entry name" value="GPCR, family 2, extracellular hormone receptor domain"/>
    <property type="match status" value="1"/>
</dbReference>
<dbReference type="GO" id="GO:0007188">
    <property type="term" value="P:adenylate cyclase-modulating G protein-coupled receptor signaling pathway"/>
    <property type="evidence" value="ECO:0007669"/>
    <property type="project" value="TreeGrafter"/>
</dbReference>
<evidence type="ECO:0000313" key="14">
    <source>
        <dbReference type="Proteomes" id="UP000887540"/>
    </source>
</evidence>
<dbReference type="Pfam" id="PF02793">
    <property type="entry name" value="HRM"/>
    <property type="match status" value="1"/>
</dbReference>
<dbReference type="WBParaSite" id="ACRNAN_scaffold2006.g8785.t1">
    <property type="protein sequence ID" value="ACRNAN_scaffold2006.g8785.t1"/>
    <property type="gene ID" value="ACRNAN_scaffold2006.g8785"/>
</dbReference>
<dbReference type="GO" id="GO:0005886">
    <property type="term" value="C:plasma membrane"/>
    <property type="evidence" value="ECO:0007669"/>
    <property type="project" value="UniProtKB-SubCell"/>
</dbReference>
<dbReference type="InterPro" id="IPR001879">
    <property type="entry name" value="GPCR_2_extracellular_dom"/>
</dbReference>
<dbReference type="PROSITE" id="PS50261">
    <property type="entry name" value="G_PROTEIN_RECEP_F2_4"/>
    <property type="match status" value="1"/>
</dbReference>
<dbReference type="InterPro" id="IPR017981">
    <property type="entry name" value="GPCR_2-like_7TM"/>
</dbReference>
<dbReference type="InterPro" id="IPR036445">
    <property type="entry name" value="GPCR_2_extracell_dom_sf"/>
</dbReference>
<dbReference type="Pfam" id="PF00002">
    <property type="entry name" value="7tm_2"/>
    <property type="match status" value="1"/>
</dbReference>
<dbReference type="PANTHER" id="PTHR45620">
    <property type="entry name" value="PDF RECEPTOR-LIKE PROTEIN-RELATED"/>
    <property type="match status" value="1"/>
</dbReference>
<feature type="transmembrane region" description="Helical" evidence="11">
    <location>
        <begin position="346"/>
        <end position="370"/>
    </location>
</feature>
<sequence>MSSRENATCNILKSQAKSFFTKSSTCLPSFDKSLCWYNVTFGEKGHRTCPFTFCTSIPGCDRIASEFQASRECFTNGTWGDSVYTECIDVLRNHQRCIAGYCRTCPDLLRETVINVSLTLSFISVAVLVTALVLFSLFDSIQCRRLSIHKNLATAFVFRFAVLAVWTITNTANAFRDCNHFTPIPLKNWEWACKLILWLVIYFQVASVMWMLIEGLYLYSRFTIFAMRGEGPYWIYLFSGWGIPLIVVLSWTIVHQIQSSKNPHSFCWLPYAQGAHLWILAGTMGFALILNFLLLLAIIIILVQKLRSENAAESKKIWRTVKATILLVPLLGVSNIPLFYEPDRPSAIYMLGSAILQHSQGIFIAVLYCFSNAEVQNAVKRQLTKMPIPWLSFLQRRSFETERTYVPDQRITTTKGKHGVPMEELNGNLLVEQKSLSDLNVKDILVRPTRDSY</sequence>
<feature type="domain" description="G-protein coupled receptors family 2 profile 1" evidence="12">
    <location>
        <begin position="8"/>
        <end position="91"/>
    </location>
</feature>
<dbReference type="SUPFAM" id="SSF111418">
    <property type="entry name" value="Hormone receptor domain"/>
    <property type="match status" value="1"/>
</dbReference>
<feature type="transmembrane region" description="Helical" evidence="11">
    <location>
        <begin position="113"/>
        <end position="135"/>
    </location>
</feature>
<feature type="transmembrane region" description="Helical" evidence="11">
    <location>
        <begin position="277"/>
        <end position="303"/>
    </location>
</feature>
<dbReference type="InterPro" id="IPR050332">
    <property type="entry name" value="GPCR_2"/>
</dbReference>
<keyword evidence="4 11" id="KW-0812">Transmembrane</keyword>
<keyword evidence="8" id="KW-0675">Receptor</keyword>
<keyword evidence="5 11" id="KW-1133">Transmembrane helix</keyword>
<evidence type="ECO:0000256" key="1">
    <source>
        <dbReference type="ARBA" id="ARBA00004651"/>
    </source>
</evidence>
<dbReference type="AlphaFoldDB" id="A0A914D804"/>
<evidence type="ECO:0000313" key="15">
    <source>
        <dbReference type="WBParaSite" id="ACRNAN_scaffold2006.g8785.t1"/>
    </source>
</evidence>
<name>A0A914D804_9BILA</name>
<organism evidence="14 15">
    <name type="scientific">Acrobeloides nanus</name>
    <dbReference type="NCBI Taxonomy" id="290746"/>
    <lineage>
        <taxon>Eukaryota</taxon>
        <taxon>Metazoa</taxon>
        <taxon>Ecdysozoa</taxon>
        <taxon>Nematoda</taxon>
        <taxon>Chromadorea</taxon>
        <taxon>Rhabditida</taxon>
        <taxon>Tylenchina</taxon>
        <taxon>Cephalobomorpha</taxon>
        <taxon>Cephaloboidea</taxon>
        <taxon>Cephalobidae</taxon>
        <taxon>Acrobeloides</taxon>
    </lineage>
</organism>
<dbReference type="GO" id="GO:0007166">
    <property type="term" value="P:cell surface receptor signaling pathway"/>
    <property type="evidence" value="ECO:0007669"/>
    <property type="project" value="InterPro"/>
</dbReference>
<evidence type="ECO:0000256" key="11">
    <source>
        <dbReference type="SAM" id="Phobius"/>
    </source>
</evidence>
<feature type="transmembrane region" description="Helical" evidence="11">
    <location>
        <begin position="323"/>
        <end position="340"/>
    </location>
</feature>
<evidence type="ECO:0000259" key="12">
    <source>
        <dbReference type="PROSITE" id="PS50227"/>
    </source>
</evidence>
<feature type="transmembrane region" description="Helical" evidence="11">
    <location>
        <begin position="195"/>
        <end position="213"/>
    </location>
</feature>
<dbReference type="PANTHER" id="PTHR45620:SF37">
    <property type="entry name" value="G_PROTEIN_RECEP_F2_4 DOMAIN-CONTAINING PROTEIN"/>
    <property type="match status" value="1"/>
</dbReference>
<evidence type="ECO:0000256" key="3">
    <source>
        <dbReference type="ARBA" id="ARBA00022475"/>
    </source>
</evidence>
<dbReference type="InterPro" id="IPR017983">
    <property type="entry name" value="GPCR_2_secretin-like_CS"/>
</dbReference>
<dbReference type="PRINTS" id="PR00249">
    <property type="entry name" value="GPCRSECRETIN"/>
</dbReference>
<proteinExistence type="inferred from homology"/>
<feature type="domain" description="G-protein coupled receptors family 2 profile 2" evidence="13">
    <location>
        <begin position="113"/>
        <end position="372"/>
    </location>
</feature>
<evidence type="ECO:0000256" key="10">
    <source>
        <dbReference type="ARBA" id="ARBA00023224"/>
    </source>
</evidence>
<evidence type="ECO:0000256" key="2">
    <source>
        <dbReference type="ARBA" id="ARBA00005314"/>
    </source>
</evidence>